<dbReference type="Proteomes" id="UP000254304">
    <property type="component" value="Unassembled WGS sequence"/>
</dbReference>
<evidence type="ECO:0000313" key="1">
    <source>
        <dbReference type="EMBL" id="STQ44089.1"/>
    </source>
</evidence>
<organism evidence="1 2">
    <name type="scientific">Ewingella americana</name>
    <dbReference type="NCBI Taxonomy" id="41202"/>
    <lineage>
        <taxon>Bacteria</taxon>
        <taxon>Pseudomonadati</taxon>
        <taxon>Pseudomonadota</taxon>
        <taxon>Gammaproteobacteria</taxon>
        <taxon>Enterobacterales</taxon>
        <taxon>Yersiniaceae</taxon>
        <taxon>Ewingella</taxon>
    </lineage>
</organism>
<proteinExistence type="predicted"/>
<name>A0A377NBF4_9GAMM</name>
<reference evidence="1 2" key="1">
    <citation type="submission" date="2018-06" db="EMBL/GenBank/DDBJ databases">
        <authorList>
            <consortium name="Pathogen Informatics"/>
            <person name="Doyle S."/>
        </authorList>
    </citation>
    <scope>NUCLEOTIDE SEQUENCE [LARGE SCALE GENOMIC DNA]</scope>
    <source>
        <strain evidence="1 2">NCTC12157</strain>
    </source>
</reference>
<dbReference type="AlphaFoldDB" id="A0A377NBF4"/>
<accession>A0A377NBF4</accession>
<evidence type="ECO:0000313" key="2">
    <source>
        <dbReference type="Proteomes" id="UP000254304"/>
    </source>
</evidence>
<sequence length="57" mass="6530">MQTFKSALAQRAVIARWCGVRSRPKAASIYIKCCKRPSLNFSVSNMDWRQTNKALHC</sequence>
<gene>
    <name evidence="1" type="ORF">NCTC12157_01795</name>
</gene>
<dbReference type="EMBL" id="UGGO01000001">
    <property type="protein sequence ID" value="STQ44089.1"/>
    <property type="molecule type" value="Genomic_DNA"/>
</dbReference>
<protein>
    <submittedName>
        <fullName evidence="1">Uncharacterized protein</fullName>
    </submittedName>
</protein>